<dbReference type="OrthoDB" id="7157803at2"/>
<protein>
    <submittedName>
        <fullName evidence="5">Dihydrodipicolinate synthase family protein</fullName>
    </submittedName>
</protein>
<dbReference type="EMBL" id="BJYU01000021">
    <property type="protein sequence ID" value="GEO14315.1"/>
    <property type="molecule type" value="Genomic_DNA"/>
</dbReference>
<dbReference type="Gene3D" id="3.20.20.70">
    <property type="entry name" value="Aldolase class I"/>
    <property type="match status" value="1"/>
</dbReference>
<dbReference type="SUPFAM" id="SSF51569">
    <property type="entry name" value="Aldolase"/>
    <property type="match status" value="1"/>
</dbReference>
<dbReference type="InterPro" id="IPR002220">
    <property type="entry name" value="DapA-like"/>
</dbReference>
<feature type="binding site" evidence="4">
    <location>
        <position position="212"/>
    </location>
    <ligand>
        <name>pyruvate</name>
        <dbReference type="ChEBI" id="CHEBI:15361"/>
    </ligand>
</feature>
<comment type="caution">
    <text evidence="5">The sequence shown here is derived from an EMBL/GenBank/DDBJ whole genome shotgun (WGS) entry which is preliminary data.</text>
</comment>
<keyword evidence="6" id="KW-1185">Reference proteome</keyword>
<feature type="active site" description="Schiff-base intermediate with substrate" evidence="3">
    <location>
        <position position="171"/>
    </location>
</feature>
<keyword evidence="1 2" id="KW-0456">Lyase</keyword>
<sequence length="317" mass="33729">MPKTNFSGVLVPAITPFDAQLEPDGTLFHALCRWLLAQGANGLAVFGTTSEANSLSLGERKRLLEGLVESGIDPSVLLPGTGQPALPDAVELTRHAVSLGCGGVLMLPPYYYKPVSVDGLFAFYSEVIERVGSSDLGLWLYHIPQMTGVGIPLDLIERLIKRYPDTVLGIKDSSGDWSNTEAMLTHFPGFRIFPSSEGVLLKALRLGAAGCITASGNINASAIRKLIDNWTSPEAEEMQKSVAAIRNIFSSYPLIPAAKAVLSTALFEPGLATLRPPLTALTEAQTAELMRRLTDAGHAFAPGHLKDSVPPAIAAAQ</sequence>
<dbReference type="PANTHER" id="PTHR12128">
    <property type="entry name" value="DIHYDRODIPICOLINATE SYNTHASE"/>
    <property type="match status" value="1"/>
</dbReference>
<dbReference type="InterPro" id="IPR013785">
    <property type="entry name" value="Aldolase_TIM"/>
</dbReference>
<dbReference type="CDD" id="cd00408">
    <property type="entry name" value="DHDPS-like"/>
    <property type="match status" value="1"/>
</dbReference>
<dbReference type="RefSeq" id="WP_114185854.1">
    <property type="nucleotide sequence ID" value="NZ_BJYU01000021.1"/>
</dbReference>
<dbReference type="AlphaFoldDB" id="A0A512BQZ1"/>
<accession>A0A512BQZ1</accession>
<evidence type="ECO:0000256" key="1">
    <source>
        <dbReference type="ARBA" id="ARBA00023239"/>
    </source>
</evidence>
<dbReference type="Proteomes" id="UP000321085">
    <property type="component" value="Unassembled WGS sequence"/>
</dbReference>
<dbReference type="PANTHER" id="PTHR12128:SF67">
    <property type="entry name" value="BLR3884 PROTEIN"/>
    <property type="match status" value="1"/>
</dbReference>
<evidence type="ECO:0000313" key="6">
    <source>
        <dbReference type="Proteomes" id="UP000321085"/>
    </source>
</evidence>
<evidence type="ECO:0000256" key="2">
    <source>
        <dbReference type="PIRNR" id="PIRNR001365"/>
    </source>
</evidence>
<gene>
    <name evidence="5" type="ORF">MAE02_20110</name>
</gene>
<dbReference type="SMART" id="SM01130">
    <property type="entry name" value="DHDPS"/>
    <property type="match status" value="1"/>
</dbReference>
<dbReference type="Pfam" id="PF00701">
    <property type="entry name" value="DHDPS"/>
    <property type="match status" value="1"/>
</dbReference>
<organism evidence="5 6">
    <name type="scientific">Microvirga aerophila</name>
    <dbReference type="NCBI Taxonomy" id="670291"/>
    <lineage>
        <taxon>Bacteria</taxon>
        <taxon>Pseudomonadati</taxon>
        <taxon>Pseudomonadota</taxon>
        <taxon>Alphaproteobacteria</taxon>
        <taxon>Hyphomicrobiales</taxon>
        <taxon>Methylobacteriaceae</taxon>
        <taxon>Microvirga</taxon>
    </lineage>
</organism>
<feature type="binding site" evidence="4">
    <location>
        <position position="49"/>
    </location>
    <ligand>
        <name>pyruvate</name>
        <dbReference type="ChEBI" id="CHEBI:15361"/>
    </ligand>
</feature>
<evidence type="ECO:0000256" key="3">
    <source>
        <dbReference type="PIRSR" id="PIRSR001365-1"/>
    </source>
</evidence>
<feature type="active site" description="Proton donor/acceptor" evidence="3">
    <location>
        <position position="141"/>
    </location>
</feature>
<dbReference type="PRINTS" id="PR00146">
    <property type="entry name" value="DHPICSNTHASE"/>
</dbReference>
<dbReference type="PIRSF" id="PIRSF001365">
    <property type="entry name" value="DHDPS"/>
    <property type="match status" value="1"/>
</dbReference>
<name>A0A512BQZ1_9HYPH</name>
<evidence type="ECO:0000313" key="5">
    <source>
        <dbReference type="EMBL" id="GEO14315.1"/>
    </source>
</evidence>
<evidence type="ECO:0000256" key="4">
    <source>
        <dbReference type="PIRSR" id="PIRSR001365-2"/>
    </source>
</evidence>
<comment type="similarity">
    <text evidence="2">Belongs to the DapA family.</text>
</comment>
<dbReference type="GO" id="GO:0008840">
    <property type="term" value="F:4-hydroxy-tetrahydrodipicolinate synthase activity"/>
    <property type="evidence" value="ECO:0007669"/>
    <property type="project" value="TreeGrafter"/>
</dbReference>
<reference evidence="5 6" key="1">
    <citation type="submission" date="2019-07" db="EMBL/GenBank/DDBJ databases">
        <title>Whole genome shotgun sequence of Microvirga aerophila NBRC 106136.</title>
        <authorList>
            <person name="Hosoyama A."/>
            <person name="Uohara A."/>
            <person name="Ohji S."/>
            <person name="Ichikawa N."/>
        </authorList>
    </citation>
    <scope>NUCLEOTIDE SEQUENCE [LARGE SCALE GENOMIC DNA]</scope>
    <source>
        <strain evidence="5 6">NBRC 106136</strain>
    </source>
</reference>
<proteinExistence type="inferred from homology"/>